<keyword evidence="3" id="KW-1185">Reference proteome</keyword>
<protein>
    <submittedName>
        <fullName evidence="2">IS5 family transposase</fullName>
    </submittedName>
</protein>
<dbReference type="Pfam" id="PF01609">
    <property type="entry name" value="DDE_Tnp_1"/>
    <property type="match status" value="1"/>
</dbReference>
<evidence type="ECO:0000313" key="3">
    <source>
        <dbReference type="Proteomes" id="UP000316968"/>
    </source>
</evidence>
<dbReference type="GO" id="GO:0004803">
    <property type="term" value="F:transposase activity"/>
    <property type="evidence" value="ECO:0007669"/>
    <property type="project" value="InterPro"/>
</dbReference>
<dbReference type="KEGG" id="saca:FFV09_18440"/>
<dbReference type="EMBL" id="CP041217">
    <property type="protein sequence ID" value="QDH22648.1"/>
    <property type="molecule type" value="Genomic_DNA"/>
</dbReference>
<dbReference type="GO" id="GO:0006313">
    <property type="term" value="P:DNA transposition"/>
    <property type="evidence" value="ECO:0007669"/>
    <property type="project" value="InterPro"/>
</dbReference>
<dbReference type="GO" id="GO:0003677">
    <property type="term" value="F:DNA binding"/>
    <property type="evidence" value="ECO:0007669"/>
    <property type="project" value="InterPro"/>
</dbReference>
<dbReference type="OrthoDB" id="192297at2"/>
<dbReference type="PANTHER" id="PTHR30007">
    <property type="entry name" value="PHP DOMAIN PROTEIN"/>
    <property type="match status" value="1"/>
</dbReference>
<dbReference type="InterPro" id="IPR002559">
    <property type="entry name" value="Transposase_11"/>
</dbReference>
<evidence type="ECO:0000259" key="1">
    <source>
        <dbReference type="Pfam" id="PF01609"/>
    </source>
</evidence>
<dbReference type="Proteomes" id="UP000316968">
    <property type="component" value="Chromosome"/>
</dbReference>
<evidence type="ECO:0000313" key="2">
    <source>
        <dbReference type="EMBL" id="QDH22648.1"/>
    </source>
</evidence>
<accession>A0A4Y6V1G6</accession>
<dbReference type="PANTHER" id="PTHR30007:SF1">
    <property type="entry name" value="BLR1914 PROTEIN"/>
    <property type="match status" value="1"/>
</dbReference>
<gene>
    <name evidence="2" type="ORF">FFV09_18440</name>
</gene>
<proteinExistence type="predicted"/>
<dbReference type="NCBIfam" id="NF033580">
    <property type="entry name" value="transpos_IS5_3"/>
    <property type="match status" value="1"/>
</dbReference>
<dbReference type="RefSeq" id="WP_141449190.1">
    <property type="nucleotide sequence ID" value="NZ_CP041217.1"/>
</dbReference>
<feature type="domain" description="Transposase IS4-like" evidence="1">
    <location>
        <begin position="43"/>
        <end position="187"/>
    </location>
</feature>
<reference evidence="2 3" key="1">
    <citation type="submission" date="2019-06" db="EMBL/GenBank/DDBJ databases">
        <title>Saccharibacillus brassicae sp. nov., an endophytic bacterium isolated from Chinese cabbage seeds (Brassica pekinensis).</title>
        <authorList>
            <person name="Jiang L."/>
            <person name="Lee J."/>
            <person name="Kim S.W."/>
        </authorList>
    </citation>
    <scope>NUCLEOTIDE SEQUENCE [LARGE SCALE GENOMIC DNA]</scope>
    <source>
        <strain evidence="3">KCTC 43072 / ATSA2</strain>
    </source>
</reference>
<name>A0A4Y6V1G6_SACBS</name>
<organism evidence="2 3">
    <name type="scientific">Saccharibacillus brassicae</name>
    <dbReference type="NCBI Taxonomy" id="2583377"/>
    <lineage>
        <taxon>Bacteria</taxon>
        <taxon>Bacillati</taxon>
        <taxon>Bacillota</taxon>
        <taxon>Bacilli</taxon>
        <taxon>Bacillales</taxon>
        <taxon>Paenibacillaceae</taxon>
        <taxon>Saccharibacillus</taxon>
    </lineage>
</organism>
<sequence>MVLRLQLFLATAKVRNLGENLAAFRHRPGLRTDDVGYDNRTRAPTRHRRKRGQHKQAIRRLRGGLTTKIQAIFDALDNPLQFELIPGQAHDSVKGYERISTLELEDHEVPADRAYDTDAIRELLRNQNAIAVIPSKKNRRVKSAYDRNVYKERHLVECFFNKVKNYRRLATRYNKTASMFKAFLALISIRIRLK</sequence>
<dbReference type="AlphaFoldDB" id="A0A4Y6V1G6"/>